<accession>A0A9P7JAW4</accession>
<keyword evidence="4" id="KW-1185">Reference proteome</keyword>
<feature type="domain" description="DUF6533" evidence="2">
    <location>
        <begin position="7"/>
        <end position="44"/>
    </location>
</feature>
<dbReference type="EMBL" id="JABBWG010000028">
    <property type="protein sequence ID" value="KAG1811745.1"/>
    <property type="molecule type" value="Genomic_DNA"/>
</dbReference>
<evidence type="ECO:0000313" key="4">
    <source>
        <dbReference type="Proteomes" id="UP000807769"/>
    </source>
</evidence>
<dbReference type="InterPro" id="IPR045340">
    <property type="entry name" value="DUF6533"/>
</dbReference>
<dbReference type="RefSeq" id="XP_041190166.1">
    <property type="nucleotide sequence ID" value="XM_041343319.1"/>
</dbReference>
<dbReference type="OrthoDB" id="2686513at2759"/>
<comment type="caution">
    <text evidence="3">The sequence shown here is derived from an EMBL/GenBank/DDBJ whole genome shotgun (WGS) entry which is preliminary data.</text>
</comment>
<dbReference type="GeneID" id="64637335"/>
<evidence type="ECO:0000313" key="3">
    <source>
        <dbReference type="EMBL" id="KAG1811745.1"/>
    </source>
</evidence>
<gene>
    <name evidence="3" type="ORF">BJ212DRAFT_487145</name>
</gene>
<keyword evidence="1" id="KW-1133">Transmembrane helix</keyword>
<protein>
    <recommendedName>
        <fullName evidence="2">DUF6533 domain-containing protein</fullName>
    </recommendedName>
</protein>
<evidence type="ECO:0000256" key="1">
    <source>
        <dbReference type="SAM" id="Phobius"/>
    </source>
</evidence>
<dbReference type="Proteomes" id="UP000807769">
    <property type="component" value="Unassembled WGS sequence"/>
</dbReference>
<keyword evidence="1" id="KW-0812">Transmembrane</keyword>
<keyword evidence="1" id="KW-0472">Membrane</keyword>
<dbReference type="AlphaFoldDB" id="A0A9P7JAW4"/>
<feature type="transmembrane region" description="Helical" evidence="1">
    <location>
        <begin position="90"/>
        <end position="109"/>
    </location>
</feature>
<organism evidence="3 4">
    <name type="scientific">Suillus subaureus</name>
    <dbReference type="NCBI Taxonomy" id="48587"/>
    <lineage>
        <taxon>Eukaryota</taxon>
        <taxon>Fungi</taxon>
        <taxon>Dikarya</taxon>
        <taxon>Basidiomycota</taxon>
        <taxon>Agaricomycotina</taxon>
        <taxon>Agaricomycetes</taxon>
        <taxon>Agaricomycetidae</taxon>
        <taxon>Boletales</taxon>
        <taxon>Suillineae</taxon>
        <taxon>Suillaceae</taxon>
        <taxon>Suillus</taxon>
    </lineage>
</organism>
<proteinExistence type="predicted"/>
<name>A0A9P7JAW4_9AGAM</name>
<feature type="transmembrane region" description="Helical" evidence="1">
    <location>
        <begin position="40"/>
        <end position="57"/>
    </location>
</feature>
<feature type="transmembrane region" description="Helical" evidence="1">
    <location>
        <begin position="116"/>
        <end position="138"/>
    </location>
</feature>
<feature type="transmembrane region" description="Helical" evidence="1">
    <location>
        <begin position="158"/>
        <end position="182"/>
    </location>
</feature>
<reference evidence="3" key="1">
    <citation type="journal article" date="2020" name="New Phytol.">
        <title>Comparative genomics reveals dynamic genome evolution in host specialist ectomycorrhizal fungi.</title>
        <authorList>
            <person name="Lofgren L.A."/>
            <person name="Nguyen N.H."/>
            <person name="Vilgalys R."/>
            <person name="Ruytinx J."/>
            <person name="Liao H.L."/>
            <person name="Branco S."/>
            <person name="Kuo A."/>
            <person name="LaButti K."/>
            <person name="Lipzen A."/>
            <person name="Andreopoulos W."/>
            <person name="Pangilinan J."/>
            <person name="Riley R."/>
            <person name="Hundley H."/>
            <person name="Na H."/>
            <person name="Barry K."/>
            <person name="Grigoriev I.V."/>
            <person name="Stajich J.E."/>
            <person name="Kennedy P.G."/>
        </authorList>
    </citation>
    <scope>NUCLEOTIDE SEQUENCE</scope>
    <source>
        <strain evidence="3">MN1</strain>
    </source>
</reference>
<evidence type="ECO:0000259" key="2">
    <source>
        <dbReference type="Pfam" id="PF20151"/>
    </source>
</evidence>
<dbReference type="Pfam" id="PF20151">
    <property type="entry name" value="DUF6533"/>
    <property type="match status" value="1"/>
</dbReference>
<sequence>MTNFLGILIYDHMVTLPEEITFIWRRPKALSAKLFIVNRYMALLGNIFALCIDFLPISDERFHFWFLHICYFAQQWLSCVKFTLCRQLFFFSQGIIVCFVLTIRIYALYGCNKRLLTWMIIIGFTLIAGACAGAIGHFSSNATIFPGVGCYETYTATVAARVGLAWVALFIFELLIFILTVYRICKTRGLLRLSLFTRSNIVDIVFHDGAMYFGAMTLFNIPNILTYYSNSVDNRGSLATFTSSMSATLISRLMLNLHAFMDTGILSTTVRDDSTSFALLTTRVNVQSAISSHHW</sequence>